<reference evidence="5 6" key="1">
    <citation type="journal article" date="2021" name="Genome Biol. Evol.">
        <title>The evolution of interdependence in a four-way mealybug symbiosis.</title>
        <authorList>
            <person name="Garber A.I."/>
            <person name="Kupper M."/>
            <person name="Laetsch D.R."/>
            <person name="Weldon S.R."/>
            <person name="Ladinsky M.S."/>
            <person name="Bjorkman P.J."/>
            <person name="McCutcheon J.P."/>
        </authorList>
    </citation>
    <scope>NUCLEOTIDE SEQUENCE [LARGE SCALE GENOMIC DNA]</scope>
    <source>
        <strain evidence="5">SOD</strain>
    </source>
</reference>
<name>A0ABS5YAN3_9GAMM</name>
<keyword evidence="2" id="KW-0479">Metal-binding</keyword>
<organism evidence="5 6">
    <name type="scientific">Candidatus Sodalis endolongispinus</name>
    <dbReference type="NCBI Taxonomy" id="2812662"/>
    <lineage>
        <taxon>Bacteria</taxon>
        <taxon>Pseudomonadati</taxon>
        <taxon>Pseudomonadota</taxon>
        <taxon>Gammaproteobacteria</taxon>
        <taxon>Enterobacterales</taxon>
        <taxon>Bruguierivoracaceae</taxon>
        <taxon>Sodalis</taxon>
    </lineage>
</organism>
<dbReference type="PANTHER" id="PTHR32308:SF10">
    <property type="entry name" value="CITRATE LYASE SUBUNIT BETA"/>
    <property type="match status" value="1"/>
</dbReference>
<keyword evidence="6" id="KW-1185">Reference proteome</keyword>
<evidence type="ECO:0000256" key="2">
    <source>
        <dbReference type="ARBA" id="ARBA00022723"/>
    </source>
</evidence>
<dbReference type="SUPFAM" id="SSF51621">
    <property type="entry name" value="Phosphoenolpyruvate/pyruvate domain"/>
    <property type="match status" value="1"/>
</dbReference>
<dbReference type="RefSeq" id="WP_215669254.1">
    <property type="nucleotide sequence ID" value="NZ_JAFJYC010000001.1"/>
</dbReference>
<sequence>MKERLVEKCELHGADVIHFDLEDAVPTEQKSSARVALKTVFPARHPLPGAVRINRLATLEGLQDLLFLTEYALQPMIVILPKAQLARDISLVSTIFPHSLIFAVIETLESYYELRHLSAAPTGLAGVIFGAADFAVAMAIDPQLAARQLQPIKAEICLNARRLGLRAIDSPCFSPHHQTLLQSEIVLARKLGFSGKIAIHPAQIGPINQGFATQETHRVRARHVLSQLDNAPGITTDAEAMLGPPHLKYARHILAQK</sequence>
<evidence type="ECO:0000313" key="6">
    <source>
        <dbReference type="Proteomes" id="UP000811282"/>
    </source>
</evidence>
<dbReference type="InterPro" id="IPR015813">
    <property type="entry name" value="Pyrv/PenolPyrv_kinase-like_dom"/>
</dbReference>
<evidence type="ECO:0000259" key="4">
    <source>
        <dbReference type="Pfam" id="PF03328"/>
    </source>
</evidence>
<accession>A0ABS5YAN3</accession>
<dbReference type="PIRSF" id="PIRSF015582">
    <property type="entry name" value="Cit_lyase_B"/>
    <property type="match status" value="1"/>
</dbReference>
<dbReference type="Gene3D" id="3.20.20.60">
    <property type="entry name" value="Phosphoenolpyruvate-binding domains"/>
    <property type="match status" value="1"/>
</dbReference>
<keyword evidence="3" id="KW-0460">Magnesium</keyword>
<evidence type="ECO:0000313" key="5">
    <source>
        <dbReference type="EMBL" id="MBT9432069.1"/>
    </source>
</evidence>
<protein>
    <submittedName>
        <fullName evidence="5">HpcH/HpaI aldolase/citrate lyase family protein</fullName>
    </submittedName>
</protein>
<dbReference type="PANTHER" id="PTHR32308">
    <property type="entry name" value="LYASE BETA SUBUNIT, PUTATIVE (AFU_ORTHOLOGUE AFUA_4G13030)-RELATED"/>
    <property type="match status" value="1"/>
</dbReference>
<comment type="cofactor">
    <cofactor evidence="1">
        <name>Mg(2+)</name>
        <dbReference type="ChEBI" id="CHEBI:18420"/>
    </cofactor>
</comment>
<dbReference type="Pfam" id="PF03328">
    <property type="entry name" value="HpcH_HpaI"/>
    <property type="match status" value="1"/>
</dbReference>
<dbReference type="Proteomes" id="UP000811282">
    <property type="component" value="Unassembled WGS sequence"/>
</dbReference>
<keyword evidence="5" id="KW-0456">Lyase</keyword>
<dbReference type="GO" id="GO:0016829">
    <property type="term" value="F:lyase activity"/>
    <property type="evidence" value="ECO:0007669"/>
    <property type="project" value="UniProtKB-KW"/>
</dbReference>
<proteinExistence type="predicted"/>
<evidence type="ECO:0000256" key="3">
    <source>
        <dbReference type="ARBA" id="ARBA00022842"/>
    </source>
</evidence>
<gene>
    <name evidence="5" type="ORF">JZM24_07925</name>
</gene>
<comment type="caution">
    <text evidence="5">The sequence shown here is derived from an EMBL/GenBank/DDBJ whole genome shotgun (WGS) entry which is preliminary data.</text>
</comment>
<feature type="domain" description="HpcH/HpaI aldolase/citrate lyase" evidence="4">
    <location>
        <begin position="3"/>
        <end position="201"/>
    </location>
</feature>
<dbReference type="InterPro" id="IPR005000">
    <property type="entry name" value="Aldolase/citrate-lyase_domain"/>
</dbReference>
<dbReference type="EMBL" id="JAFJYC010000001">
    <property type="protein sequence ID" value="MBT9432069.1"/>
    <property type="molecule type" value="Genomic_DNA"/>
</dbReference>
<dbReference type="InterPro" id="IPR011206">
    <property type="entry name" value="Citrate_lyase_beta/mcl1/mcl2"/>
</dbReference>
<dbReference type="InterPro" id="IPR040442">
    <property type="entry name" value="Pyrv_kinase-like_dom_sf"/>
</dbReference>
<evidence type="ECO:0000256" key="1">
    <source>
        <dbReference type="ARBA" id="ARBA00001946"/>
    </source>
</evidence>